<gene>
    <name evidence="1" type="ORF">GA0061070_100827</name>
</gene>
<dbReference type="AlphaFoldDB" id="A0A1C4BJG6"/>
<dbReference type="EMBL" id="FMBC01000008">
    <property type="protein sequence ID" value="SCC07081.1"/>
    <property type="molecule type" value="Genomic_DNA"/>
</dbReference>
<accession>A0A1C4BJG6</accession>
<protein>
    <submittedName>
        <fullName evidence="1">Uncharacterized protein</fullName>
    </submittedName>
</protein>
<dbReference type="Proteomes" id="UP000198515">
    <property type="component" value="Unassembled WGS sequence"/>
</dbReference>
<reference evidence="2" key="1">
    <citation type="submission" date="2016-08" db="EMBL/GenBank/DDBJ databases">
        <authorList>
            <person name="Varghese N."/>
            <person name="Submissions Spin"/>
        </authorList>
    </citation>
    <scope>NUCLEOTIDE SEQUENCE [LARGE SCALE GENOMIC DNA]</scope>
    <source>
        <strain evidence="2">REICA_142</strain>
    </source>
</reference>
<organism evidence="1 2">
    <name type="scientific">Kosakonia oryziphila</name>
    <dbReference type="NCBI Taxonomy" id="1005667"/>
    <lineage>
        <taxon>Bacteria</taxon>
        <taxon>Pseudomonadati</taxon>
        <taxon>Pseudomonadota</taxon>
        <taxon>Gammaproteobacteria</taxon>
        <taxon>Enterobacterales</taxon>
        <taxon>Enterobacteriaceae</taxon>
        <taxon>Kosakonia</taxon>
    </lineage>
</organism>
<proteinExistence type="predicted"/>
<sequence>MRKSSVHQMFGRHIIYVAREREKGAPPRSPFSIPRGPAEKSVLRTALTSRASACGRLDSTSCLVSPLAAFPGVQTLSSVLRFADFERGHNPIAVRIVPGNSECVAVEPPPDIYHRSIMFAGWRYEYWRTRAISSSTLSIRSAIKISALPSEIA</sequence>
<name>A0A1C4BJG6_9ENTR</name>
<evidence type="ECO:0000313" key="2">
    <source>
        <dbReference type="Proteomes" id="UP000198515"/>
    </source>
</evidence>
<evidence type="ECO:0000313" key="1">
    <source>
        <dbReference type="EMBL" id="SCC07081.1"/>
    </source>
</evidence>
<keyword evidence="2" id="KW-1185">Reference proteome</keyword>